<reference evidence="3 4" key="1">
    <citation type="submission" date="2019-03" db="EMBL/GenBank/DDBJ databases">
        <authorList>
            <person name="Jensen L."/>
            <person name="Storgaard J."/>
            <person name="Sulaj E."/>
            <person name="Schramm A."/>
            <person name="Marshall I.P.G."/>
        </authorList>
    </citation>
    <scope>NUCLEOTIDE SEQUENCE [LARGE SCALE GENOMIC DNA]</scope>
    <source>
        <strain evidence="3 4">2017H2G3</strain>
    </source>
</reference>
<evidence type="ECO:0000313" key="3">
    <source>
        <dbReference type="EMBL" id="TCJ05665.1"/>
    </source>
</evidence>
<evidence type="ECO:0000256" key="1">
    <source>
        <dbReference type="SAM" id="Phobius"/>
    </source>
</evidence>
<keyword evidence="4" id="KW-1185">Reference proteome</keyword>
<keyword evidence="1" id="KW-0812">Transmembrane</keyword>
<comment type="caution">
    <text evidence="3">The sequence shown here is derived from an EMBL/GenBank/DDBJ whole genome shotgun (WGS) entry which is preliminary data.</text>
</comment>
<feature type="chain" id="PRO_5020359592" evidence="2">
    <location>
        <begin position="22"/>
        <end position="143"/>
    </location>
</feature>
<proteinExistence type="predicted"/>
<sequence length="143" mass="16361">MRKIILLLFCFSFTSQWSVQALDWAYPFVVWKGNVYEVTDEMVSDIGDIIGKVRRGTNDMTGEYFGDASNAYPKGTKYYEVIGISPKIAIAVEVGENEWQKAIFVHKAPNHWMENVIIVLFFVVLIVVAIIVMLRINNKKKIP</sequence>
<organism evidence="3 4">
    <name type="scientific">Cytobacillus praedii</name>
    <dbReference type="NCBI Taxonomy" id="1742358"/>
    <lineage>
        <taxon>Bacteria</taxon>
        <taxon>Bacillati</taxon>
        <taxon>Bacillota</taxon>
        <taxon>Bacilli</taxon>
        <taxon>Bacillales</taxon>
        <taxon>Bacillaceae</taxon>
        <taxon>Cytobacillus</taxon>
    </lineage>
</organism>
<gene>
    <name evidence="3" type="ORF">E0Y62_03035</name>
</gene>
<evidence type="ECO:0000313" key="4">
    <source>
        <dbReference type="Proteomes" id="UP000293846"/>
    </source>
</evidence>
<evidence type="ECO:0000256" key="2">
    <source>
        <dbReference type="SAM" id="SignalP"/>
    </source>
</evidence>
<accession>A0A4R1AZ30</accession>
<keyword evidence="1" id="KW-0472">Membrane</keyword>
<dbReference type="Proteomes" id="UP000293846">
    <property type="component" value="Unassembled WGS sequence"/>
</dbReference>
<keyword evidence="2" id="KW-0732">Signal</keyword>
<feature type="transmembrane region" description="Helical" evidence="1">
    <location>
        <begin position="116"/>
        <end position="136"/>
    </location>
</feature>
<name>A0A4R1AZ30_9BACI</name>
<dbReference type="RefSeq" id="WP_057766478.1">
    <property type="nucleotide sequence ID" value="NZ_CP183326.1"/>
</dbReference>
<dbReference type="EMBL" id="SJTH01000003">
    <property type="protein sequence ID" value="TCJ05665.1"/>
    <property type="molecule type" value="Genomic_DNA"/>
</dbReference>
<dbReference type="STRING" id="1742358.GCA_001439605_01480"/>
<feature type="signal peptide" evidence="2">
    <location>
        <begin position="1"/>
        <end position="21"/>
    </location>
</feature>
<dbReference type="OrthoDB" id="2357153at2"/>
<protein>
    <submittedName>
        <fullName evidence="3">Uncharacterized protein</fullName>
    </submittedName>
</protein>
<dbReference type="AlphaFoldDB" id="A0A4R1AZ30"/>
<keyword evidence="1" id="KW-1133">Transmembrane helix</keyword>